<protein>
    <submittedName>
        <fullName evidence="1">Uncharacterized protein</fullName>
    </submittedName>
</protein>
<dbReference type="OrthoDB" id="128916at2759"/>
<accession>A0A9K3LRN5</accession>
<reference evidence="1" key="1">
    <citation type="journal article" date="2021" name="Sci. Rep.">
        <title>Diploid genomic architecture of Nitzschia inconspicua, an elite biomass production diatom.</title>
        <authorList>
            <person name="Oliver A."/>
            <person name="Podell S."/>
            <person name="Pinowska A."/>
            <person name="Traller J.C."/>
            <person name="Smith S.R."/>
            <person name="McClure R."/>
            <person name="Beliaev A."/>
            <person name="Bohutskyi P."/>
            <person name="Hill E.A."/>
            <person name="Rabines A."/>
            <person name="Zheng H."/>
            <person name="Allen L.Z."/>
            <person name="Kuo A."/>
            <person name="Grigoriev I.V."/>
            <person name="Allen A.E."/>
            <person name="Hazlebeck D."/>
            <person name="Allen E.E."/>
        </authorList>
    </citation>
    <scope>NUCLEOTIDE SEQUENCE</scope>
    <source>
        <strain evidence="1">Hildebrandi</strain>
    </source>
</reference>
<dbReference type="AlphaFoldDB" id="A0A9K3LRN5"/>
<dbReference type="EMBL" id="JAGRRH010000007">
    <property type="protein sequence ID" value="KAG7367265.1"/>
    <property type="molecule type" value="Genomic_DNA"/>
</dbReference>
<gene>
    <name evidence="1" type="ORF">IV203_029936</name>
</gene>
<keyword evidence="2" id="KW-1185">Reference proteome</keyword>
<organism evidence="1 2">
    <name type="scientific">Nitzschia inconspicua</name>
    <dbReference type="NCBI Taxonomy" id="303405"/>
    <lineage>
        <taxon>Eukaryota</taxon>
        <taxon>Sar</taxon>
        <taxon>Stramenopiles</taxon>
        <taxon>Ochrophyta</taxon>
        <taxon>Bacillariophyta</taxon>
        <taxon>Bacillariophyceae</taxon>
        <taxon>Bacillariophycidae</taxon>
        <taxon>Bacillariales</taxon>
        <taxon>Bacillariaceae</taxon>
        <taxon>Nitzschia</taxon>
    </lineage>
</organism>
<name>A0A9K3LRN5_9STRA</name>
<evidence type="ECO:0000313" key="1">
    <source>
        <dbReference type="EMBL" id="KAG7367265.1"/>
    </source>
</evidence>
<dbReference type="Proteomes" id="UP000693970">
    <property type="component" value="Unassembled WGS sequence"/>
</dbReference>
<reference evidence="1" key="2">
    <citation type="submission" date="2021-04" db="EMBL/GenBank/DDBJ databases">
        <authorList>
            <person name="Podell S."/>
        </authorList>
    </citation>
    <scope>NUCLEOTIDE SEQUENCE</scope>
    <source>
        <strain evidence="1">Hildebrandi</strain>
    </source>
</reference>
<evidence type="ECO:0000313" key="2">
    <source>
        <dbReference type="Proteomes" id="UP000693970"/>
    </source>
</evidence>
<sequence length="113" mass="12950">MEIDPNRWMDSEWLEDEKLPPRYENRNSTISESANNMLDDARKGNWLDAIDGILIKMSLRIKTLQSNYEGRDGMVETIVGLATKRWEKCVGSRVYASGNDGETYSVYQNLGVE</sequence>
<comment type="caution">
    <text evidence="1">The sequence shown here is derived from an EMBL/GenBank/DDBJ whole genome shotgun (WGS) entry which is preliminary data.</text>
</comment>
<proteinExistence type="predicted"/>